<gene>
    <name evidence="4" type="ORF">SAMN05421789_10410</name>
</gene>
<evidence type="ECO:0000256" key="1">
    <source>
        <dbReference type="ARBA" id="ARBA00022553"/>
    </source>
</evidence>
<dbReference type="Proteomes" id="UP000185839">
    <property type="component" value="Unassembled WGS sequence"/>
</dbReference>
<evidence type="ECO:0000259" key="3">
    <source>
        <dbReference type="PROSITE" id="PS50110"/>
    </source>
</evidence>
<dbReference type="OrthoDB" id="9789181at2"/>
<dbReference type="GO" id="GO:0000160">
    <property type="term" value="P:phosphorelay signal transduction system"/>
    <property type="evidence" value="ECO:0007669"/>
    <property type="project" value="InterPro"/>
</dbReference>
<feature type="domain" description="Response regulatory" evidence="3">
    <location>
        <begin position="2"/>
        <end position="116"/>
    </location>
</feature>
<evidence type="ECO:0000313" key="5">
    <source>
        <dbReference type="Proteomes" id="UP000185839"/>
    </source>
</evidence>
<dbReference type="AlphaFoldDB" id="A0A1N7KUW7"/>
<dbReference type="InterPro" id="IPR011006">
    <property type="entry name" value="CheY-like_superfamily"/>
</dbReference>
<dbReference type="STRING" id="713588.SAMN05421789_10410"/>
<dbReference type="PROSITE" id="PS50110">
    <property type="entry name" value="RESPONSE_REGULATORY"/>
    <property type="match status" value="1"/>
</dbReference>
<dbReference type="Gene3D" id="3.40.50.2300">
    <property type="match status" value="1"/>
</dbReference>
<evidence type="ECO:0000313" key="4">
    <source>
        <dbReference type="EMBL" id="SIS65385.1"/>
    </source>
</evidence>
<sequence>MEILIVDDNKDICQLIESILLSEGYNVESCFNPLQFSEIIKQTQPKLIITDLLMSGYDGRTLTREIKENAETQHIKIIMMSAHPDAKKLSEKAGVDDFLTKPFEIDDLVTKVENLLK</sequence>
<dbReference type="Pfam" id="PF00072">
    <property type="entry name" value="Response_reg"/>
    <property type="match status" value="1"/>
</dbReference>
<accession>A0A1N7KUW7</accession>
<proteinExistence type="predicted"/>
<dbReference type="PANTHER" id="PTHR44591:SF3">
    <property type="entry name" value="RESPONSE REGULATORY DOMAIN-CONTAINING PROTEIN"/>
    <property type="match status" value="1"/>
</dbReference>
<dbReference type="SMART" id="SM00448">
    <property type="entry name" value="REC"/>
    <property type="match status" value="1"/>
</dbReference>
<keyword evidence="1 2" id="KW-0597">Phosphoprotein</keyword>
<dbReference type="RefSeq" id="WP_076386043.1">
    <property type="nucleotide sequence ID" value="NZ_FTOI01000004.1"/>
</dbReference>
<keyword evidence="5" id="KW-1185">Reference proteome</keyword>
<dbReference type="SUPFAM" id="SSF52172">
    <property type="entry name" value="CheY-like"/>
    <property type="match status" value="1"/>
</dbReference>
<dbReference type="InterPro" id="IPR050595">
    <property type="entry name" value="Bact_response_regulator"/>
</dbReference>
<feature type="modified residue" description="4-aspartylphosphate" evidence="2">
    <location>
        <position position="51"/>
    </location>
</feature>
<name>A0A1N7KUW7_9FLAO</name>
<reference evidence="5" key="1">
    <citation type="submission" date="2017-01" db="EMBL/GenBank/DDBJ databases">
        <authorList>
            <person name="Varghese N."/>
            <person name="Submissions S."/>
        </authorList>
    </citation>
    <scope>NUCLEOTIDE SEQUENCE [LARGE SCALE GENOMIC DNA]</scope>
    <source>
        <strain evidence="5">DSM 23145</strain>
    </source>
</reference>
<dbReference type="PANTHER" id="PTHR44591">
    <property type="entry name" value="STRESS RESPONSE REGULATOR PROTEIN 1"/>
    <property type="match status" value="1"/>
</dbReference>
<dbReference type="InterPro" id="IPR001789">
    <property type="entry name" value="Sig_transdc_resp-reg_receiver"/>
</dbReference>
<evidence type="ECO:0000256" key="2">
    <source>
        <dbReference type="PROSITE-ProRule" id="PRU00169"/>
    </source>
</evidence>
<protein>
    <submittedName>
        <fullName evidence="4">Two-component system, OmpR family, alkaline phosphatase synthesis response regulator PhoP</fullName>
    </submittedName>
</protein>
<organism evidence="4 5">
    <name type="scientific">Kaistella chaponensis</name>
    <dbReference type="NCBI Taxonomy" id="713588"/>
    <lineage>
        <taxon>Bacteria</taxon>
        <taxon>Pseudomonadati</taxon>
        <taxon>Bacteroidota</taxon>
        <taxon>Flavobacteriia</taxon>
        <taxon>Flavobacteriales</taxon>
        <taxon>Weeksellaceae</taxon>
        <taxon>Chryseobacterium group</taxon>
        <taxon>Kaistella</taxon>
    </lineage>
</organism>
<dbReference type="EMBL" id="FTOI01000004">
    <property type="protein sequence ID" value="SIS65385.1"/>
    <property type="molecule type" value="Genomic_DNA"/>
</dbReference>